<evidence type="ECO:0000313" key="3">
    <source>
        <dbReference type="EMBL" id="MBK1695791.1"/>
    </source>
</evidence>
<evidence type="ECO:0000256" key="1">
    <source>
        <dbReference type="SAM" id="MobiDB-lite"/>
    </source>
</evidence>
<reference evidence="3" key="1">
    <citation type="submission" date="2017-08" db="EMBL/GenBank/DDBJ databases">
        <authorList>
            <person name="Imhoff J.F."/>
            <person name="Rahn T."/>
            <person name="Kuenzel S."/>
            <person name="Neulinger S.C."/>
        </authorList>
    </citation>
    <scope>NUCLEOTIDE SEQUENCE</scope>
    <source>
        <strain evidence="3">DSM 9154</strain>
    </source>
</reference>
<sequence>MTIYWRLLASTVAILALLAGTAYAQPALPEGLGDDNAAAEDGPSGPSLPEGLGNDGGGPALPEDLGNSGTGESSDGGLQATPEAPDDTPVFGLLSDWRLGGYIDSRAGPRLGARTDQERFALAETRAELKAVRSWPGVTATVRAHLLADAVAEQHEPDLQSGDGALDLREANVLWRATDFLDVKAGRQILTWGTGDFVFLNDLFPKDYPSFFIGRRDTMLKAPSDALKTSLYTDIANLDLVYTPQFDADRYIDGDRLSYFNPFAHRIVGDSTPLDVRQPDTPFTNDEWAARLHRPIGRYDSALYFYDGYWKSPEGQLPGSQRATFPRLRSYGASVEGPMPGGLGGIANAEVAYYDSLDDRDGTDPTVPNREVRVLLGYEREIVANLTGAVQFLRTQRLDDPPARDDRRNLWTVKLQKDWPGEQVTATLFAFYSPTDQDGYLRPRVSWSPTDRWTLEAGVNWLFGADDDTRFGQLRDNSNAFVAARIGF</sequence>
<keyword evidence="2" id="KW-0732">Signal</keyword>
<dbReference type="RefSeq" id="WP_051431909.1">
    <property type="nucleotide sequence ID" value="NZ_NRRE01000007.1"/>
</dbReference>
<gene>
    <name evidence="3" type="ORF">CKO21_00845</name>
</gene>
<proteinExistence type="predicted"/>
<reference evidence="3" key="2">
    <citation type="journal article" date="2020" name="Microorganisms">
        <title>Osmotic Adaptation and Compatible Solute Biosynthesis of Phototrophic Bacteria as Revealed from Genome Analyses.</title>
        <authorList>
            <person name="Imhoff J.F."/>
            <person name="Rahn T."/>
            <person name="Kunzel S."/>
            <person name="Keller A."/>
            <person name="Neulinger S.C."/>
        </authorList>
    </citation>
    <scope>NUCLEOTIDE SEQUENCE</scope>
    <source>
        <strain evidence="3">DSM 9154</strain>
    </source>
</reference>
<evidence type="ECO:0000256" key="2">
    <source>
        <dbReference type="SAM" id="SignalP"/>
    </source>
</evidence>
<evidence type="ECO:0000313" key="4">
    <source>
        <dbReference type="Proteomes" id="UP000778970"/>
    </source>
</evidence>
<dbReference type="AlphaFoldDB" id="A0A934QEI4"/>
<dbReference type="SUPFAM" id="SSF56935">
    <property type="entry name" value="Porins"/>
    <property type="match status" value="1"/>
</dbReference>
<comment type="caution">
    <text evidence="3">The sequence shown here is derived from an EMBL/GenBank/DDBJ whole genome shotgun (WGS) entry which is preliminary data.</text>
</comment>
<dbReference type="Proteomes" id="UP000778970">
    <property type="component" value="Unassembled WGS sequence"/>
</dbReference>
<protein>
    <recommendedName>
        <fullName evidence="5">Phosphate-selective porin O and P</fullName>
    </recommendedName>
</protein>
<feature type="signal peptide" evidence="2">
    <location>
        <begin position="1"/>
        <end position="24"/>
    </location>
</feature>
<feature type="chain" id="PRO_5037919971" description="Phosphate-selective porin O and P" evidence="2">
    <location>
        <begin position="25"/>
        <end position="488"/>
    </location>
</feature>
<accession>A0A934QEI4</accession>
<evidence type="ECO:0008006" key="5">
    <source>
        <dbReference type="Google" id="ProtNLM"/>
    </source>
</evidence>
<feature type="compositionally biased region" description="Low complexity" evidence="1">
    <location>
        <begin position="42"/>
        <end position="52"/>
    </location>
</feature>
<feature type="region of interest" description="Disordered" evidence="1">
    <location>
        <begin position="33"/>
        <end position="90"/>
    </location>
</feature>
<organism evidence="3 4">
    <name type="scientific">Rhodovibrio salinarum</name>
    <dbReference type="NCBI Taxonomy" id="1087"/>
    <lineage>
        <taxon>Bacteria</taxon>
        <taxon>Pseudomonadati</taxon>
        <taxon>Pseudomonadota</taxon>
        <taxon>Alphaproteobacteria</taxon>
        <taxon>Rhodospirillales</taxon>
        <taxon>Rhodovibrionaceae</taxon>
        <taxon>Rhodovibrio</taxon>
    </lineage>
</organism>
<keyword evidence="4" id="KW-1185">Reference proteome</keyword>
<name>A0A934QEI4_9PROT</name>
<dbReference type="EMBL" id="NRRE01000007">
    <property type="protein sequence ID" value="MBK1695791.1"/>
    <property type="molecule type" value="Genomic_DNA"/>
</dbReference>